<protein>
    <submittedName>
        <fullName evidence="2">Uncharacterized protein</fullName>
    </submittedName>
</protein>
<gene>
    <name evidence="2" type="ORF">chiPu_0011825</name>
</gene>
<accession>A0A401SSJ8</accession>
<comment type="caution">
    <text evidence="2">The sequence shown here is derived from an EMBL/GenBank/DDBJ whole genome shotgun (WGS) entry which is preliminary data.</text>
</comment>
<sequence length="681" mass="77282">MPFVSAVACLKFEANIFDRSRCQNCFKAFHLHRKDHGRDDNQLGSQNLHLCASAVNQEDLQIITPDCNLYLCSSPEELIASWKMEPRIHNHLTSQFTRKWAMDTVPFQQASELSSAVITRGHSLRGERMLGSSTSALQGEGRNWDMNSDGPVWSQLNNRMHFRGRSDSVETRGKTVASMGGELVSGERVSSRNSRMESGYFSLERTKQDTVPSPRRTVETKAVSQSNSAALGNTAGGGGVLSLGCLTSSQSSFESETSWGTGSVASSDGRLLRQDYTVLADIPMPKRIISREKLEQDCKQLGQRIRTRSPGREEVERLFGQERRPVTDTYREFSSANVGKVGRKLATSQRFTEESRKSNIYPRKFKQQETDRGLSKQISSKTLENKEKNRYLSHQYDKMDTKFYSQKDESKFFTKCSRVASETNKANGRFGRGESKANVRYLQSSPQNGKKMFQSTLQGHSHTKINSKPKKILEELTESLVEEMDGKFSSKEESKTYKGYLRSSPKIDKVDIIFSPLEEQNSYNGYVSAFSRTDRIDRCFLSRKSTNSLNRDIYLQNSDNYDKTSTGFSNRSSSNSLNRDVYLQTSDKHNMTDRGFSSRMSLNSLNRDIYMEASDNYDKTNRGFSNRTFSNSLSRDVQHSDNYEKIGRGFSNRISSNSQNRDIHRQSSNKPVKVGVYLYCS</sequence>
<feature type="region of interest" description="Disordered" evidence="1">
    <location>
        <begin position="365"/>
        <end position="386"/>
    </location>
</feature>
<feature type="compositionally biased region" description="Polar residues" evidence="1">
    <location>
        <begin position="652"/>
        <end position="668"/>
    </location>
</feature>
<feature type="region of interest" description="Disordered" evidence="1">
    <location>
        <begin position="205"/>
        <end position="234"/>
    </location>
</feature>
<evidence type="ECO:0000256" key="1">
    <source>
        <dbReference type="SAM" id="MobiDB-lite"/>
    </source>
</evidence>
<organism evidence="2 3">
    <name type="scientific">Chiloscyllium punctatum</name>
    <name type="common">Brownbanded bambooshark</name>
    <name type="synonym">Hemiscyllium punctatum</name>
    <dbReference type="NCBI Taxonomy" id="137246"/>
    <lineage>
        <taxon>Eukaryota</taxon>
        <taxon>Metazoa</taxon>
        <taxon>Chordata</taxon>
        <taxon>Craniata</taxon>
        <taxon>Vertebrata</taxon>
        <taxon>Chondrichthyes</taxon>
        <taxon>Elasmobranchii</taxon>
        <taxon>Galeomorphii</taxon>
        <taxon>Galeoidea</taxon>
        <taxon>Orectolobiformes</taxon>
        <taxon>Hemiscylliidae</taxon>
        <taxon>Chiloscyllium</taxon>
    </lineage>
</organism>
<reference evidence="2 3" key="1">
    <citation type="journal article" date="2018" name="Nat. Ecol. Evol.">
        <title>Shark genomes provide insights into elasmobranch evolution and the origin of vertebrates.</title>
        <authorList>
            <person name="Hara Y"/>
            <person name="Yamaguchi K"/>
            <person name="Onimaru K"/>
            <person name="Kadota M"/>
            <person name="Koyanagi M"/>
            <person name="Keeley SD"/>
            <person name="Tatsumi K"/>
            <person name="Tanaka K"/>
            <person name="Motone F"/>
            <person name="Kageyama Y"/>
            <person name="Nozu R"/>
            <person name="Adachi N"/>
            <person name="Nishimura O"/>
            <person name="Nakagawa R"/>
            <person name="Tanegashima C"/>
            <person name="Kiyatake I"/>
            <person name="Matsumoto R"/>
            <person name="Murakumo K"/>
            <person name="Nishida K"/>
            <person name="Terakita A"/>
            <person name="Kuratani S"/>
            <person name="Sato K"/>
            <person name="Hyodo S Kuraku.S."/>
        </authorList>
    </citation>
    <scope>NUCLEOTIDE SEQUENCE [LARGE SCALE GENOMIC DNA]</scope>
</reference>
<dbReference type="EMBL" id="BEZZ01000509">
    <property type="protein sequence ID" value="GCC33356.1"/>
    <property type="molecule type" value="Genomic_DNA"/>
</dbReference>
<dbReference type="Proteomes" id="UP000287033">
    <property type="component" value="Unassembled WGS sequence"/>
</dbReference>
<dbReference type="OrthoDB" id="9942268at2759"/>
<feature type="region of interest" description="Disordered" evidence="1">
    <location>
        <begin position="165"/>
        <end position="191"/>
    </location>
</feature>
<keyword evidence="3" id="KW-1185">Reference proteome</keyword>
<evidence type="ECO:0000313" key="3">
    <source>
        <dbReference type="Proteomes" id="UP000287033"/>
    </source>
</evidence>
<evidence type="ECO:0000313" key="2">
    <source>
        <dbReference type="EMBL" id="GCC33356.1"/>
    </source>
</evidence>
<feature type="region of interest" description="Disordered" evidence="1">
    <location>
        <begin position="648"/>
        <end position="668"/>
    </location>
</feature>
<name>A0A401SSJ8_CHIPU</name>
<proteinExistence type="predicted"/>
<dbReference type="STRING" id="137246.A0A401SSJ8"/>
<feature type="compositionally biased region" description="Polar residues" evidence="1">
    <location>
        <begin position="222"/>
        <end position="231"/>
    </location>
</feature>
<dbReference type="AlphaFoldDB" id="A0A401SSJ8"/>